<dbReference type="EMBL" id="CAMXCT020001733">
    <property type="protein sequence ID" value="CAL1145965.1"/>
    <property type="molecule type" value="Genomic_DNA"/>
</dbReference>
<reference evidence="2" key="1">
    <citation type="submission" date="2022-10" db="EMBL/GenBank/DDBJ databases">
        <authorList>
            <person name="Chen Y."/>
            <person name="Dougan E. K."/>
            <person name="Chan C."/>
            <person name="Rhodes N."/>
            <person name="Thang M."/>
        </authorList>
    </citation>
    <scope>NUCLEOTIDE SEQUENCE</scope>
</reference>
<sequence length="277" mass="31958">MILTGLLDYLMTPQLQCLQSFQEEKEDEFQVEEEDSQEAKPVATGEWVDPEPRLSSKAQAVAPELLQRLGLNPLVELNIETSTQLLKDLCLEFELTLLEVEPLLLPTWKAEKSFPSREILFDSMNLESCFQQWPSNGENFEMTMSNQNMEFFFGEFGKTSSYESEKPLFWDPMSGTFQSCRWMELLNGSALARLLSADLAGLCLDRKMVPERLRITQVLLASLRRVHWAPEHAWIFPEWHQKRMAFISWIGKELGFGVFLWADKVVPFLPIEPDLSS</sequence>
<keyword evidence="4" id="KW-1185">Reference proteome</keyword>
<dbReference type="EMBL" id="CAMXCT030001733">
    <property type="protein sequence ID" value="CAL4779902.1"/>
    <property type="molecule type" value="Genomic_DNA"/>
</dbReference>
<feature type="region of interest" description="Disordered" evidence="1">
    <location>
        <begin position="30"/>
        <end position="49"/>
    </location>
</feature>
<evidence type="ECO:0000313" key="2">
    <source>
        <dbReference type="EMBL" id="CAI3992590.1"/>
    </source>
</evidence>
<evidence type="ECO:0000313" key="4">
    <source>
        <dbReference type="Proteomes" id="UP001152797"/>
    </source>
</evidence>
<dbReference type="EMBL" id="CAMXCT010001733">
    <property type="protein sequence ID" value="CAI3992590.1"/>
    <property type="molecule type" value="Genomic_DNA"/>
</dbReference>
<dbReference type="OrthoDB" id="10294605at2759"/>
<gene>
    <name evidence="2" type="ORF">C1SCF055_LOCUS19407</name>
</gene>
<organism evidence="2">
    <name type="scientific">Cladocopium goreaui</name>
    <dbReference type="NCBI Taxonomy" id="2562237"/>
    <lineage>
        <taxon>Eukaryota</taxon>
        <taxon>Sar</taxon>
        <taxon>Alveolata</taxon>
        <taxon>Dinophyceae</taxon>
        <taxon>Suessiales</taxon>
        <taxon>Symbiodiniaceae</taxon>
        <taxon>Cladocopium</taxon>
    </lineage>
</organism>
<proteinExistence type="predicted"/>
<dbReference type="AlphaFoldDB" id="A0A9P1CJG0"/>
<evidence type="ECO:0000256" key="1">
    <source>
        <dbReference type="SAM" id="MobiDB-lite"/>
    </source>
</evidence>
<dbReference type="Proteomes" id="UP001152797">
    <property type="component" value="Unassembled WGS sequence"/>
</dbReference>
<name>A0A9P1CJG0_9DINO</name>
<evidence type="ECO:0000313" key="3">
    <source>
        <dbReference type="EMBL" id="CAL1145965.1"/>
    </source>
</evidence>
<protein>
    <submittedName>
        <fullName evidence="2">Uncharacterized protein</fullName>
    </submittedName>
</protein>
<accession>A0A9P1CJG0</accession>
<reference evidence="3" key="2">
    <citation type="submission" date="2024-04" db="EMBL/GenBank/DDBJ databases">
        <authorList>
            <person name="Chen Y."/>
            <person name="Shah S."/>
            <person name="Dougan E. K."/>
            <person name="Thang M."/>
            <person name="Chan C."/>
        </authorList>
    </citation>
    <scope>NUCLEOTIDE SEQUENCE [LARGE SCALE GENOMIC DNA]</scope>
</reference>
<comment type="caution">
    <text evidence="2">The sequence shown here is derived from an EMBL/GenBank/DDBJ whole genome shotgun (WGS) entry which is preliminary data.</text>
</comment>